<dbReference type="Gene3D" id="1.20.1250.20">
    <property type="entry name" value="MFS general substrate transporter like domains"/>
    <property type="match status" value="1"/>
</dbReference>
<evidence type="ECO:0000256" key="6">
    <source>
        <dbReference type="ARBA" id="ARBA00022989"/>
    </source>
</evidence>
<evidence type="ECO:0000259" key="9">
    <source>
        <dbReference type="PROSITE" id="PS50850"/>
    </source>
</evidence>
<comment type="subcellular location">
    <subcellularLocation>
        <location evidence="1">Cell membrane</location>
        <topology evidence="1">Multi-pass membrane protein</topology>
    </subcellularLocation>
</comment>
<comment type="caution">
    <text evidence="10">The sequence shown here is derived from an EMBL/GenBank/DDBJ whole genome shotgun (WGS) entry which is preliminary data.</text>
</comment>
<evidence type="ECO:0000313" key="11">
    <source>
        <dbReference type="Proteomes" id="UP000284822"/>
    </source>
</evidence>
<feature type="transmembrane region" description="Helical" evidence="8">
    <location>
        <begin position="354"/>
        <end position="373"/>
    </location>
</feature>
<dbReference type="PRINTS" id="PR01036">
    <property type="entry name" value="TCRTETB"/>
</dbReference>
<name>A0A3R6UU75_9LACO</name>
<feature type="domain" description="Major facilitator superfamily (MFS) profile" evidence="9">
    <location>
        <begin position="11"/>
        <end position="462"/>
    </location>
</feature>
<keyword evidence="4" id="KW-1003">Cell membrane</keyword>
<feature type="transmembrane region" description="Helical" evidence="8">
    <location>
        <begin position="405"/>
        <end position="426"/>
    </location>
</feature>
<feature type="transmembrane region" description="Helical" evidence="8">
    <location>
        <begin position="330"/>
        <end position="348"/>
    </location>
</feature>
<feature type="transmembrane region" description="Helical" evidence="8">
    <location>
        <begin position="297"/>
        <end position="318"/>
    </location>
</feature>
<evidence type="ECO:0000256" key="3">
    <source>
        <dbReference type="ARBA" id="ARBA00022448"/>
    </source>
</evidence>
<dbReference type="Gene3D" id="1.20.1720.10">
    <property type="entry name" value="Multidrug resistance protein D"/>
    <property type="match status" value="1"/>
</dbReference>
<dbReference type="PANTHER" id="PTHR42718">
    <property type="entry name" value="MAJOR FACILITATOR SUPERFAMILY MULTIDRUG TRANSPORTER MFSC"/>
    <property type="match status" value="1"/>
</dbReference>
<proteinExistence type="inferred from homology"/>
<feature type="transmembrane region" description="Helical" evidence="8">
    <location>
        <begin position="198"/>
        <end position="218"/>
    </location>
</feature>
<organism evidence="10 11">
    <name type="scientific">Bombilactobacillus bombi</name>
    <dbReference type="NCBI Taxonomy" id="1303590"/>
    <lineage>
        <taxon>Bacteria</taxon>
        <taxon>Bacillati</taxon>
        <taxon>Bacillota</taxon>
        <taxon>Bacilli</taxon>
        <taxon>Lactobacillales</taxon>
        <taxon>Lactobacillaceae</taxon>
        <taxon>Bombilactobacillus</taxon>
    </lineage>
</organism>
<keyword evidence="7 8" id="KW-0472">Membrane</keyword>
<dbReference type="GO" id="GO:0022857">
    <property type="term" value="F:transmembrane transporter activity"/>
    <property type="evidence" value="ECO:0007669"/>
    <property type="project" value="InterPro"/>
</dbReference>
<evidence type="ECO:0000256" key="7">
    <source>
        <dbReference type="ARBA" id="ARBA00023136"/>
    </source>
</evidence>
<comment type="similarity">
    <text evidence="2">Belongs to the major facilitator superfamily. EmrB family.</text>
</comment>
<feature type="transmembrane region" description="Helical" evidence="8">
    <location>
        <begin position="48"/>
        <end position="69"/>
    </location>
</feature>
<dbReference type="Proteomes" id="UP000284822">
    <property type="component" value="Unassembled WGS sequence"/>
</dbReference>
<sequence length="465" mass="51219">MNISNQKRNIMMITLLSGAFLALLAETFLNNALITIMHAFHVNQATTQWLSTGYLLIVGVMIPLSAWVFHRFTTRFSYLTMLIVFIMGTLICVLANNFYVLLAGRMIEAIAAGAMMPFIQNVILQLFKPEQRGVALGLTGLVIAFGPAIGPTISGLILKNYDWRMLFWVLLVTSVLILICALWQFPTINQPHAIKLDWYSFLESISGFGIILFIFSEIGNTGKINFWQIIIFIIGLIILLAFGIRQLKLDSPLINVRVFINSQFNWNTLLSTLSNIAMVGIELVLPMYLQTTRQESALSTGLIMMPGAIIMGIFNPISGYLYDKFGIKKISLIGFSILFVGTLPMVFFNTATPVWLITTSYAIRMIGIALTMMNTFTAGINELSSNAVADGNAAASTIRQIGGSLGTALSMTLMSVGVAVATHQSVAPQLTTEIGFRWAFYLMIAIAIIGIVTSFKLSPTMRKNS</sequence>
<reference evidence="10 11" key="1">
    <citation type="submission" date="2018-07" db="EMBL/GenBank/DDBJ databases">
        <title>Genome sequences of six Lactobacillus spp. isolated from bumble bee guts.</title>
        <authorList>
            <person name="Motta E.V.S."/>
            <person name="Moran N.A."/>
        </authorList>
    </citation>
    <scope>NUCLEOTIDE SEQUENCE [LARGE SCALE GENOMIC DNA]</scope>
    <source>
        <strain evidence="10 11">LV-8.1</strain>
    </source>
</reference>
<dbReference type="AlphaFoldDB" id="A0A3R6UU75"/>
<dbReference type="InterPro" id="IPR004638">
    <property type="entry name" value="EmrB-like"/>
</dbReference>
<feature type="transmembrane region" description="Helical" evidence="8">
    <location>
        <begin position="165"/>
        <end position="186"/>
    </location>
</feature>
<keyword evidence="5 8" id="KW-0812">Transmembrane</keyword>
<dbReference type="PROSITE" id="PS50850">
    <property type="entry name" value="MFS"/>
    <property type="match status" value="1"/>
</dbReference>
<accession>A0A3R6UU75</accession>
<evidence type="ECO:0000256" key="2">
    <source>
        <dbReference type="ARBA" id="ARBA00008537"/>
    </source>
</evidence>
<evidence type="ECO:0000313" key="10">
    <source>
        <dbReference type="EMBL" id="RHW44879.1"/>
    </source>
</evidence>
<evidence type="ECO:0000256" key="5">
    <source>
        <dbReference type="ARBA" id="ARBA00022692"/>
    </source>
</evidence>
<keyword evidence="3" id="KW-0813">Transport</keyword>
<gene>
    <name evidence="10" type="ORF">DS832_08640</name>
</gene>
<feature type="transmembrane region" description="Helical" evidence="8">
    <location>
        <begin position="438"/>
        <end position="457"/>
    </location>
</feature>
<feature type="transmembrane region" description="Helical" evidence="8">
    <location>
        <begin position="106"/>
        <end position="127"/>
    </location>
</feature>
<dbReference type="InterPro" id="IPR020846">
    <property type="entry name" value="MFS_dom"/>
</dbReference>
<feature type="transmembrane region" description="Helical" evidence="8">
    <location>
        <begin position="76"/>
        <end position="100"/>
    </location>
</feature>
<dbReference type="SUPFAM" id="SSF103473">
    <property type="entry name" value="MFS general substrate transporter"/>
    <property type="match status" value="1"/>
</dbReference>
<evidence type="ECO:0000256" key="4">
    <source>
        <dbReference type="ARBA" id="ARBA00022475"/>
    </source>
</evidence>
<dbReference type="InterPro" id="IPR011701">
    <property type="entry name" value="MFS"/>
</dbReference>
<dbReference type="InterPro" id="IPR036259">
    <property type="entry name" value="MFS_trans_sf"/>
</dbReference>
<dbReference type="PANTHER" id="PTHR42718:SF9">
    <property type="entry name" value="MAJOR FACILITATOR SUPERFAMILY MULTIDRUG TRANSPORTER MFSC"/>
    <property type="match status" value="1"/>
</dbReference>
<protein>
    <submittedName>
        <fullName evidence="10">MFS transporter</fullName>
    </submittedName>
</protein>
<evidence type="ECO:0000256" key="1">
    <source>
        <dbReference type="ARBA" id="ARBA00004651"/>
    </source>
</evidence>
<dbReference type="GO" id="GO:0005886">
    <property type="term" value="C:plasma membrane"/>
    <property type="evidence" value="ECO:0007669"/>
    <property type="project" value="UniProtKB-SubCell"/>
</dbReference>
<evidence type="ECO:0000256" key="8">
    <source>
        <dbReference type="SAM" id="Phobius"/>
    </source>
</evidence>
<dbReference type="EMBL" id="QOCS01000024">
    <property type="protein sequence ID" value="RHW44879.1"/>
    <property type="molecule type" value="Genomic_DNA"/>
</dbReference>
<dbReference type="Pfam" id="PF07690">
    <property type="entry name" value="MFS_1"/>
    <property type="match status" value="1"/>
</dbReference>
<feature type="transmembrane region" description="Helical" evidence="8">
    <location>
        <begin position="224"/>
        <end position="244"/>
    </location>
</feature>
<keyword evidence="6 8" id="KW-1133">Transmembrane helix</keyword>
<feature type="transmembrane region" description="Helical" evidence="8">
    <location>
        <begin position="134"/>
        <end position="153"/>
    </location>
</feature>
<feature type="transmembrane region" description="Helical" evidence="8">
    <location>
        <begin position="264"/>
        <end position="285"/>
    </location>
</feature>
<dbReference type="RefSeq" id="WP_118911213.1">
    <property type="nucleotide sequence ID" value="NZ_QOCS01000024.1"/>
</dbReference>
<dbReference type="NCBIfam" id="TIGR00711">
    <property type="entry name" value="efflux_EmrB"/>
    <property type="match status" value="1"/>
</dbReference>